<gene>
    <name evidence="2" type="ORF">VPNG_06190</name>
</gene>
<feature type="region of interest" description="Disordered" evidence="1">
    <location>
        <begin position="145"/>
        <end position="174"/>
    </location>
</feature>
<dbReference type="Pfam" id="PF12511">
    <property type="entry name" value="DUF3716"/>
    <property type="match status" value="1"/>
</dbReference>
<reference evidence="2 3" key="1">
    <citation type="submission" date="2015-09" db="EMBL/GenBank/DDBJ databases">
        <title>Host preference determinants of Valsa canker pathogens revealed by comparative genomics.</title>
        <authorList>
            <person name="Yin Z."/>
            <person name="Huang L."/>
        </authorList>
    </citation>
    <scope>NUCLEOTIDE SEQUENCE [LARGE SCALE GENOMIC DNA]</scope>
    <source>
        <strain evidence="2 3">SXYLt</strain>
    </source>
</reference>
<dbReference type="EMBL" id="LKEB01000034">
    <property type="protein sequence ID" value="ROW08539.1"/>
    <property type="molecule type" value="Genomic_DNA"/>
</dbReference>
<evidence type="ECO:0000256" key="1">
    <source>
        <dbReference type="SAM" id="MobiDB-lite"/>
    </source>
</evidence>
<organism evidence="2 3">
    <name type="scientific">Cytospora leucostoma</name>
    <dbReference type="NCBI Taxonomy" id="1230097"/>
    <lineage>
        <taxon>Eukaryota</taxon>
        <taxon>Fungi</taxon>
        <taxon>Dikarya</taxon>
        <taxon>Ascomycota</taxon>
        <taxon>Pezizomycotina</taxon>
        <taxon>Sordariomycetes</taxon>
        <taxon>Sordariomycetidae</taxon>
        <taxon>Diaporthales</taxon>
        <taxon>Cytosporaceae</taxon>
        <taxon>Cytospora</taxon>
    </lineage>
</organism>
<dbReference type="AlphaFoldDB" id="A0A423WYE9"/>
<accession>A0A423WYE9</accession>
<evidence type="ECO:0000313" key="3">
    <source>
        <dbReference type="Proteomes" id="UP000285146"/>
    </source>
</evidence>
<dbReference type="InterPro" id="IPR022190">
    <property type="entry name" value="DUF3716"/>
</dbReference>
<dbReference type="STRING" id="1230097.A0A423WYE9"/>
<feature type="region of interest" description="Disordered" evidence="1">
    <location>
        <begin position="1"/>
        <end position="108"/>
    </location>
</feature>
<feature type="region of interest" description="Disordered" evidence="1">
    <location>
        <begin position="418"/>
        <end position="440"/>
    </location>
</feature>
<feature type="compositionally biased region" description="Basic and acidic residues" evidence="1">
    <location>
        <begin position="12"/>
        <end position="22"/>
    </location>
</feature>
<dbReference type="Proteomes" id="UP000285146">
    <property type="component" value="Unassembled WGS sequence"/>
</dbReference>
<keyword evidence="3" id="KW-1185">Reference proteome</keyword>
<sequence>MSQRLPTFLRLAYEHSPDTGDDKDVEEVEAHGPLPSVKSSSAGDASDELYSAGETHYGGVTDGIDGVGSPAEEHSLSAAEQEEERTLPAGPQANPIVKSTPASTRLAPRWKTKFLRIADTGLSPGSSRRPWSSATNNAMALNRKAIGAPPQTDRSRLSSPQDSATGSRQRSEPLTYNVRNLIQQQLQGQHATAARKMTIKPGKGTAKESTSEEVKIEGHGRKRPLHNGIDEGPDVANSSNSASKFIAKRPRKDETVPPASQGPSALWKYIEPWVLDGGDLSDSVRFTDDVRFSRMLSLPMQRAIEWNDTARNAWKVSGKYDVIALLMELTGEESPSPCLRCTSDPKYGQWVGCKVLPSKMADEAWNIYGCANCVYHGKQTYCSLKDWNRARATRHSAFEAPSKEGSLVGDAQKLATGGLAQSEARPQATRDSTTGHPLSSQAVYQDNSGAILRAKPSQSGTGTSLVSAGGDFRTLTMEPWEKAPGRIRSRNAGTIANIAYSKSYLANGHEIPVCNEAAFRVEVIRSGHVYHFTPQKDTIRLCSLAAGKIAVNMDGEDRFTIGTHGMFRILPESGCLVENEIYDDVTLHVTSIKVGNI</sequence>
<proteinExistence type="predicted"/>
<protein>
    <submittedName>
        <fullName evidence="2">Uncharacterized protein</fullName>
    </submittedName>
</protein>
<dbReference type="OrthoDB" id="3545073at2759"/>
<feature type="region of interest" description="Disordered" evidence="1">
    <location>
        <begin position="201"/>
        <end position="240"/>
    </location>
</feature>
<dbReference type="InParanoid" id="A0A423WYE9"/>
<feature type="compositionally biased region" description="Basic and acidic residues" evidence="1">
    <location>
        <begin position="205"/>
        <end position="219"/>
    </location>
</feature>
<feature type="compositionally biased region" description="Polar residues" evidence="1">
    <location>
        <begin position="429"/>
        <end position="440"/>
    </location>
</feature>
<comment type="caution">
    <text evidence="2">The sequence shown here is derived from an EMBL/GenBank/DDBJ whole genome shotgun (WGS) entry which is preliminary data.</text>
</comment>
<evidence type="ECO:0000313" key="2">
    <source>
        <dbReference type="EMBL" id="ROW08539.1"/>
    </source>
</evidence>
<feature type="compositionally biased region" description="Polar residues" evidence="1">
    <location>
        <begin position="157"/>
        <end position="174"/>
    </location>
</feature>
<name>A0A423WYE9_9PEZI</name>